<organism evidence="1 2">
    <name type="scientific">Gongylonema pulchrum</name>
    <dbReference type="NCBI Taxonomy" id="637853"/>
    <lineage>
        <taxon>Eukaryota</taxon>
        <taxon>Metazoa</taxon>
        <taxon>Ecdysozoa</taxon>
        <taxon>Nematoda</taxon>
        <taxon>Chromadorea</taxon>
        <taxon>Rhabditida</taxon>
        <taxon>Spirurina</taxon>
        <taxon>Spiruromorpha</taxon>
        <taxon>Spiruroidea</taxon>
        <taxon>Gongylonematidae</taxon>
        <taxon>Gongylonema</taxon>
    </lineage>
</organism>
<name>A0A3P6R9C8_9BILA</name>
<dbReference type="AlphaFoldDB" id="A0A3P6R9C8"/>
<sequence>MLRLPNSRWLLKINGYHRHQSLNAHPHRYQLLKYKNRTTTTTSARASAFSSELQNF</sequence>
<gene>
    <name evidence="1" type="ORF">GPUH_LOCUS3691</name>
</gene>
<reference evidence="1 2" key="1">
    <citation type="submission" date="2018-11" db="EMBL/GenBank/DDBJ databases">
        <authorList>
            <consortium name="Pathogen Informatics"/>
        </authorList>
    </citation>
    <scope>NUCLEOTIDE SEQUENCE [LARGE SCALE GENOMIC DNA]</scope>
</reference>
<evidence type="ECO:0000313" key="2">
    <source>
        <dbReference type="Proteomes" id="UP000271098"/>
    </source>
</evidence>
<dbReference type="Proteomes" id="UP000271098">
    <property type="component" value="Unassembled WGS sequence"/>
</dbReference>
<dbReference type="EMBL" id="UYRT01006452">
    <property type="protein sequence ID" value="VDK40571.1"/>
    <property type="molecule type" value="Genomic_DNA"/>
</dbReference>
<keyword evidence="2" id="KW-1185">Reference proteome</keyword>
<proteinExistence type="predicted"/>
<protein>
    <submittedName>
        <fullName evidence="1">Uncharacterized protein</fullName>
    </submittedName>
</protein>
<accession>A0A3P6R9C8</accession>
<evidence type="ECO:0000313" key="1">
    <source>
        <dbReference type="EMBL" id="VDK40571.1"/>
    </source>
</evidence>